<evidence type="ECO:0000313" key="1">
    <source>
        <dbReference type="EMBL" id="VDP64113.1"/>
    </source>
</evidence>
<sequence length="50" mass="5576">MIASWKRSPRISNCFDIHASCSKANCGNPTRFAKKLICLRNCDIASDALF</sequence>
<name>A0A3P8J2C5_9TREM</name>
<reference evidence="1 2" key="1">
    <citation type="submission" date="2018-11" db="EMBL/GenBank/DDBJ databases">
        <authorList>
            <consortium name="Pathogen Informatics"/>
        </authorList>
    </citation>
    <scope>NUCLEOTIDE SEQUENCE [LARGE SCALE GENOMIC DNA]</scope>
    <source>
        <strain>Denwood</strain>
        <strain evidence="2">Zambia</strain>
    </source>
</reference>
<gene>
    <name evidence="1" type="ORF">SMTD_LOCUS13677</name>
</gene>
<organism evidence="1 2">
    <name type="scientific">Schistosoma mattheei</name>
    <dbReference type="NCBI Taxonomy" id="31246"/>
    <lineage>
        <taxon>Eukaryota</taxon>
        <taxon>Metazoa</taxon>
        <taxon>Spiralia</taxon>
        <taxon>Lophotrochozoa</taxon>
        <taxon>Platyhelminthes</taxon>
        <taxon>Trematoda</taxon>
        <taxon>Digenea</taxon>
        <taxon>Strigeidida</taxon>
        <taxon>Schistosomatoidea</taxon>
        <taxon>Schistosomatidae</taxon>
        <taxon>Schistosoma</taxon>
    </lineage>
</organism>
<evidence type="ECO:0000313" key="2">
    <source>
        <dbReference type="Proteomes" id="UP000269396"/>
    </source>
</evidence>
<protein>
    <submittedName>
        <fullName evidence="1">Uncharacterized protein</fullName>
    </submittedName>
</protein>
<proteinExistence type="predicted"/>
<dbReference type="EMBL" id="UZAL01033770">
    <property type="protein sequence ID" value="VDP64113.1"/>
    <property type="molecule type" value="Genomic_DNA"/>
</dbReference>
<keyword evidence="2" id="KW-1185">Reference proteome</keyword>
<dbReference type="AlphaFoldDB" id="A0A3P8J2C5"/>
<dbReference type="Proteomes" id="UP000269396">
    <property type="component" value="Unassembled WGS sequence"/>
</dbReference>
<accession>A0A3P8J2C5</accession>